<dbReference type="OrthoDB" id="365379at2759"/>
<dbReference type="PANTHER" id="PTHR47177">
    <property type="entry name" value="F18C1.6 PROTEIN"/>
    <property type="match status" value="1"/>
</dbReference>
<dbReference type="PROSITE" id="PS00518">
    <property type="entry name" value="ZF_RING_1"/>
    <property type="match status" value="1"/>
</dbReference>
<feature type="domain" description="RING-type" evidence="7">
    <location>
        <begin position="55"/>
        <end position="97"/>
    </location>
</feature>
<organism evidence="8 9">
    <name type="scientific">Gossypium anomalum</name>
    <dbReference type="NCBI Taxonomy" id="47600"/>
    <lineage>
        <taxon>Eukaryota</taxon>
        <taxon>Viridiplantae</taxon>
        <taxon>Streptophyta</taxon>
        <taxon>Embryophyta</taxon>
        <taxon>Tracheophyta</taxon>
        <taxon>Spermatophyta</taxon>
        <taxon>Magnoliopsida</taxon>
        <taxon>eudicotyledons</taxon>
        <taxon>Gunneridae</taxon>
        <taxon>Pentapetalae</taxon>
        <taxon>rosids</taxon>
        <taxon>malvids</taxon>
        <taxon>Malvales</taxon>
        <taxon>Malvaceae</taxon>
        <taxon>Malvoideae</taxon>
        <taxon>Gossypium</taxon>
    </lineage>
</organism>
<feature type="compositionally biased region" description="Polar residues" evidence="5">
    <location>
        <begin position="1"/>
        <end position="10"/>
    </location>
</feature>
<dbReference type="Gene3D" id="3.30.40.10">
    <property type="entry name" value="Zinc/RING finger domain, C3HC4 (zinc finger)"/>
    <property type="match status" value="2"/>
</dbReference>
<dbReference type="Pfam" id="PF13639">
    <property type="entry name" value="zf-RING_2"/>
    <property type="match status" value="1"/>
</dbReference>
<evidence type="ECO:0000256" key="2">
    <source>
        <dbReference type="ARBA" id="ARBA00022771"/>
    </source>
</evidence>
<evidence type="ECO:0000256" key="5">
    <source>
        <dbReference type="SAM" id="MobiDB-lite"/>
    </source>
</evidence>
<dbReference type="Pfam" id="PF00628">
    <property type="entry name" value="PHD"/>
    <property type="match status" value="1"/>
</dbReference>
<dbReference type="PANTHER" id="PTHR47177:SF4">
    <property type="entry name" value="OS06G0283200 PROTEIN"/>
    <property type="match status" value="1"/>
</dbReference>
<feature type="compositionally biased region" description="Low complexity" evidence="5">
    <location>
        <begin position="339"/>
        <end position="360"/>
    </location>
</feature>
<feature type="compositionally biased region" description="Polar residues" evidence="5">
    <location>
        <begin position="271"/>
        <end position="283"/>
    </location>
</feature>
<protein>
    <submittedName>
        <fullName evidence="8">Uncharacterized protein</fullName>
    </submittedName>
</protein>
<feature type="compositionally biased region" description="Low complexity" evidence="5">
    <location>
        <begin position="244"/>
        <end position="258"/>
    </location>
</feature>
<dbReference type="InterPro" id="IPR001965">
    <property type="entry name" value="Znf_PHD"/>
</dbReference>
<dbReference type="InterPro" id="IPR001841">
    <property type="entry name" value="Znf_RING"/>
</dbReference>
<dbReference type="InterPro" id="IPR019787">
    <property type="entry name" value="Znf_PHD-finger"/>
</dbReference>
<dbReference type="SMART" id="SM00249">
    <property type="entry name" value="PHD"/>
    <property type="match status" value="2"/>
</dbReference>
<dbReference type="PROSITE" id="PS50016">
    <property type="entry name" value="ZF_PHD_2"/>
    <property type="match status" value="1"/>
</dbReference>
<dbReference type="SUPFAM" id="SSF57850">
    <property type="entry name" value="RING/U-box"/>
    <property type="match status" value="1"/>
</dbReference>
<evidence type="ECO:0000256" key="3">
    <source>
        <dbReference type="ARBA" id="ARBA00022833"/>
    </source>
</evidence>
<evidence type="ECO:0000259" key="6">
    <source>
        <dbReference type="PROSITE" id="PS50016"/>
    </source>
</evidence>
<evidence type="ECO:0000256" key="1">
    <source>
        <dbReference type="ARBA" id="ARBA00022723"/>
    </source>
</evidence>
<evidence type="ECO:0000259" key="7">
    <source>
        <dbReference type="PROSITE" id="PS50089"/>
    </source>
</evidence>
<keyword evidence="9" id="KW-1185">Reference proteome</keyword>
<evidence type="ECO:0000313" key="8">
    <source>
        <dbReference type="EMBL" id="KAG8488077.1"/>
    </source>
</evidence>
<comment type="caution">
    <text evidence="8">The sequence shown here is derived from an EMBL/GenBank/DDBJ whole genome shotgun (WGS) entry which is preliminary data.</text>
</comment>
<keyword evidence="1" id="KW-0479">Metal-binding</keyword>
<gene>
    <name evidence="8" type="ORF">CXB51_018448</name>
</gene>
<feature type="region of interest" description="Disordered" evidence="5">
    <location>
        <begin position="1"/>
        <end position="51"/>
    </location>
</feature>
<accession>A0A8J6CUN0</accession>
<keyword evidence="2 4" id="KW-0863">Zinc-finger</keyword>
<dbReference type="SUPFAM" id="SSF57903">
    <property type="entry name" value="FYVE/PHD zinc finger"/>
    <property type="match status" value="1"/>
</dbReference>
<proteinExistence type="predicted"/>
<dbReference type="InterPro" id="IPR013083">
    <property type="entry name" value="Znf_RING/FYVE/PHD"/>
</dbReference>
<dbReference type="InterPro" id="IPR017907">
    <property type="entry name" value="Znf_RING_CS"/>
</dbReference>
<keyword evidence="3" id="KW-0862">Zinc</keyword>
<dbReference type="InterPro" id="IPR011011">
    <property type="entry name" value="Znf_FYVE_PHD"/>
</dbReference>
<dbReference type="AlphaFoldDB" id="A0A8J6CUN0"/>
<dbReference type="PROSITE" id="PS50089">
    <property type="entry name" value="ZF_RING_2"/>
    <property type="match status" value="1"/>
</dbReference>
<sequence>MAGDSTTEFPSPSPNKRLKTLSKSIIEDEPGNHHQPEQQRQQGAADDDDSDPEMCGICLSDGGGRAIRGKINSCDHFFCFVCIMEWAKVESRCPMCKRRFTIIHRPPKEGVFASQRLVNIPQRDQVYHLSGNATSGPFDPYSEVKCSVCHGMTDESLLLLCDLCDSAAHTYCVGLGATVPDGDWFCHDCALSRSEHEKTDVDTETDNHMIAANYNVRLPSEEDVSIFDIVRDSNITPLEGHNASVSSCSNHSPPSIIPGWESSGADEVSRPSRNTVGKSTESGARTLRHCRNVQSRIQVLRENWRALQNRSLSFSSRMAESGGGSHGKGKVAALCNPGSSESQSSISTSQQPTSQDSSIQPKEDLYDIDKAWKMMNIAKSMQKNCKTSNSLNRNSTKLPCLGSASKEAIRSSSLHILKIWQNETRNEERMGKQKQYGYHCHKREKEKCKSPEMEKQKRVVINTQPSERVPSSHSLHFFQPSSSAKVQIENGCSHVNDLGPFVKIAQSRCRESSSTANTEGGSCSTSLFGSVLRGSMDSLDSNLEAGVNKLDIPEGRTRLEKSCSKSKDRKDDNIGSEIQALAKLNPGRDSNLEAGVNKLDISQARTRLEKSCSKSKDRKDDNAKSEIQALVKLNLKLLSQEKRLGLYIFKEIARLATHTILAAYGFQHSKSSIHSFPSPVCSHSNDINLQQKSTLMPNSCRECFYVFVKNVVSSILVEKGLASEYVAYSLPTSNQKPVFLLSTHRLFLCTTNVSCYWNLIYD</sequence>
<reference evidence="8 9" key="1">
    <citation type="journal article" date="2021" name="bioRxiv">
        <title>The Gossypium anomalum genome as a resource for cotton improvement and evolutionary analysis of hybrid incompatibility.</title>
        <authorList>
            <person name="Grover C.E."/>
            <person name="Yuan D."/>
            <person name="Arick M.A."/>
            <person name="Miller E.R."/>
            <person name="Hu G."/>
            <person name="Peterson D.G."/>
            <person name="Wendel J.F."/>
            <person name="Udall J.A."/>
        </authorList>
    </citation>
    <scope>NUCLEOTIDE SEQUENCE [LARGE SCALE GENOMIC DNA]</scope>
    <source>
        <strain evidence="8">JFW-Udall</strain>
        <tissue evidence="8">Leaf</tissue>
    </source>
</reference>
<dbReference type="EMBL" id="JAHUZN010000007">
    <property type="protein sequence ID" value="KAG8488077.1"/>
    <property type="molecule type" value="Genomic_DNA"/>
</dbReference>
<feature type="domain" description="PHD-type" evidence="6">
    <location>
        <begin position="143"/>
        <end position="192"/>
    </location>
</feature>
<feature type="region of interest" description="Disordered" evidence="5">
    <location>
        <begin position="316"/>
        <end position="362"/>
    </location>
</feature>
<evidence type="ECO:0000313" key="9">
    <source>
        <dbReference type="Proteomes" id="UP000701853"/>
    </source>
</evidence>
<dbReference type="GO" id="GO:0008270">
    <property type="term" value="F:zinc ion binding"/>
    <property type="evidence" value="ECO:0007669"/>
    <property type="project" value="UniProtKB-KW"/>
</dbReference>
<dbReference type="SMART" id="SM00184">
    <property type="entry name" value="RING"/>
    <property type="match status" value="2"/>
</dbReference>
<evidence type="ECO:0000256" key="4">
    <source>
        <dbReference type="PROSITE-ProRule" id="PRU00175"/>
    </source>
</evidence>
<name>A0A8J6CUN0_9ROSI</name>
<dbReference type="Proteomes" id="UP000701853">
    <property type="component" value="Chromosome 7"/>
</dbReference>
<feature type="region of interest" description="Disordered" evidence="5">
    <location>
        <begin position="243"/>
        <end position="289"/>
    </location>
</feature>